<evidence type="ECO:0000256" key="2">
    <source>
        <dbReference type="ARBA" id="ARBA00022692"/>
    </source>
</evidence>
<evidence type="ECO:0000313" key="8">
    <source>
        <dbReference type="Proteomes" id="UP000194641"/>
    </source>
</evidence>
<dbReference type="Pfam" id="PF00528">
    <property type="entry name" value="BPD_transp_1"/>
    <property type="match status" value="2"/>
</dbReference>
<comment type="caution">
    <text evidence="7">The sequence shown here is derived from an EMBL/GenBank/DDBJ whole genome shotgun (WGS) entry which is preliminary data.</text>
</comment>
<dbReference type="PROSITE" id="PS50928">
    <property type="entry name" value="ABC_TM1"/>
    <property type="match status" value="1"/>
</dbReference>
<evidence type="ECO:0000313" key="7">
    <source>
        <dbReference type="EMBL" id="OUI94219.1"/>
    </source>
</evidence>
<dbReference type="Gene3D" id="1.10.3720.10">
    <property type="entry name" value="MetI-like"/>
    <property type="match status" value="2"/>
</dbReference>
<reference evidence="8" key="1">
    <citation type="submission" date="2014-06" db="EMBL/GenBank/DDBJ databases">
        <authorList>
            <person name="Winans N.J."/>
            <person name="Newell P.D."/>
            <person name="Douglas A.E."/>
        </authorList>
    </citation>
    <scope>NUCLEOTIDE SEQUENCE [LARGE SCALE GENOMIC DNA]</scope>
</reference>
<feature type="transmembrane region" description="Helical" evidence="5">
    <location>
        <begin position="71"/>
        <end position="95"/>
    </location>
</feature>
<dbReference type="InterPro" id="IPR000515">
    <property type="entry name" value="MetI-like"/>
</dbReference>
<proteinExistence type="inferred from homology"/>
<evidence type="ECO:0000256" key="3">
    <source>
        <dbReference type="ARBA" id="ARBA00022989"/>
    </source>
</evidence>
<dbReference type="PANTHER" id="PTHR42744">
    <property type="entry name" value="BINDING-PROTEIN-DEPENDENT TRANSPORT SYSTEMS INNER MEMBRANE COMPONENT"/>
    <property type="match status" value="1"/>
</dbReference>
<sequence length="586" mass="64379">MTSGRPEDSFRPQTSSYALPLRQFNGVDAVLLVCVVGVAVLVGNSLGHMLAPLSAPNNVAPLNLDLFNLPGYAFRTTLRMFAALVAALAFTFCYATLAAKNRLAGQILIPLLDVLQSVPILGFLAFTVTFFLGLFPGRVLGAELAAIFTIFTSQAWNMAFGMFQGLRSVPTELEEAAQCYGLTGWQKFWRLEVPCAIPSLVWNSMISMSSGWFMVVYSEAITVGHTHITLPGIGSYVGVAISEQNITAIMAAVVAMLVVILAYDQILFRPLVAWSARFRLEASGISEGAPEPWVLRLLRHTRFLNLIGESVLRGARKFASLPLGRRFAPLRVGHSAKQSKTRMWVWRGFAALCFLAALEQAVMYVATSYTFHQLLQVGLLGGTTLLRVIGMLLLASILWVPVGIWLGLNPSRARRAQLIVQYCAAFPANLFYPIFVWGIVHFQLVPDIWLTPLMILGAQWYILFNIINGASLFPGALLEVGRNFNVRGILWWRKIILPGLVPYYLTGLLAASGGAWNASIASEMAQWGSVTLRAHGLGAYIAQATIDGSTSQVALGVVTMSMIVIFMNIFVWRPLSDYAYRRLKFS</sequence>
<dbReference type="AlphaFoldDB" id="A0A252AVC3"/>
<feature type="transmembrane region" description="Helical" evidence="5">
    <location>
        <begin position="460"/>
        <end position="480"/>
    </location>
</feature>
<dbReference type="Proteomes" id="UP000194641">
    <property type="component" value="Unassembled WGS sequence"/>
</dbReference>
<feature type="transmembrane region" description="Helical" evidence="5">
    <location>
        <begin position="246"/>
        <end position="263"/>
    </location>
</feature>
<feature type="transmembrane region" description="Helical" evidence="5">
    <location>
        <begin position="344"/>
        <end position="365"/>
    </location>
</feature>
<dbReference type="InterPro" id="IPR035906">
    <property type="entry name" value="MetI-like_sf"/>
</dbReference>
<keyword evidence="4 5" id="KW-0472">Membrane</keyword>
<keyword evidence="3 5" id="KW-1133">Transmembrane helix</keyword>
<dbReference type="PANTHER" id="PTHR42744:SF1">
    <property type="entry name" value="BINDING-PROTEIN-DEPENDENT TRANSPORT SYSTEMS INNER MEMBRANE COMPONENT"/>
    <property type="match status" value="1"/>
</dbReference>
<dbReference type="SUPFAM" id="SSF161098">
    <property type="entry name" value="MetI-like"/>
    <property type="match status" value="2"/>
</dbReference>
<dbReference type="GO" id="GO:0005886">
    <property type="term" value="C:plasma membrane"/>
    <property type="evidence" value="ECO:0007669"/>
    <property type="project" value="UniProtKB-SubCell"/>
</dbReference>
<feature type="transmembrane region" description="Helical" evidence="5">
    <location>
        <begin position="144"/>
        <end position="163"/>
    </location>
</feature>
<feature type="transmembrane region" description="Helical" evidence="5">
    <location>
        <begin position="553"/>
        <end position="572"/>
    </location>
</feature>
<accession>A0A252AVC3</accession>
<feature type="transmembrane region" description="Helical" evidence="5">
    <location>
        <begin position="385"/>
        <end position="406"/>
    </location>
</feature>
<evidence type="ECO:0000256" key="1">
    <source>
        <dbReference type="ARBA" id="ARBA00004651"/>
    </source>
</evidence>
<evidence type="ECO:0000256" key="4">
    <source>
        <dbReference type="ARBA" id="ARBA00023136"/>
    </source>
</evidence>
<dbReference type="CDD" id="cd06261">
    <property type="entry name" value="TM_PBP2"/>
    <property type="match status" value="2"/>
</dbReference>
<keyword evidence="5" id="KW-0813">Transport</keyword>
<feature type="transmembrane region" description="Helical" evidence="5">
    <location>
        <begin position="107"/>
        <end position="132"/>
    </location>
</feature>
<comment type="subcellular location">
    <subcellularLocation>
        <location evidence="1 5">Cell membrane</location>
        <topology evidence="1 5">Multi-pass membrane protein</topology>
    </subcellularLocation>
</comment>
<keyword evidence="2 5" id="KW-0812">Transmembrane</keyword>
<organism evidence="7 8">
    <name type="scientific">Acetobacter indonesiensis</name>
    <dbReference type="NCBI Taxonomy" id="104101"/>
    <lineage>
        <taxon>Bacteria</taxon>
        <taxon>Pseudomonadati</taxon>
        <taxon>Pseudomonadota</taxon>
        <taxon>Alphaproteobacteria</taxon>
        <taxon>Acetobacterales</taxon>
        <taxon>Acetobacteraceae</taxon>
        <taxon>Acetobacter</taxon>
    </lineage>
</organism>
<feature type="transmembrane region" description="Helical" evidence="5">
    <location>
        <begin position="418"/>
        <end position="440"/>
    </location>
</feature>
<evidence type="ECO:0000259" key="6">
    <source>
        <dbReference type="PROSITE" id="PS50928"/>
    </source>
</evidence>
<dbReference type="GO" id="GO:0055085">
    <property type="term" value="P:transmembrane transport"/>
    <property type="evidence" value="ECO:0007669"/>
    <property type="project" value="InterPro"/>
</dbReference>
<name>A0A252AVC3_9PROT</name>
<dbReference type="RefSeq" id="WP_086659219.1">
    <property type="nucleotide sequence ID" value="NZ_JBJJWX010000005.1"/>
</dbReference>
<dbReference type="EMBL" id="JOPA01000016">
    <property type="protein sequence ID" value="OUI94219.1"/>
    <property type="molecule type" value="Genomic_DNA"/>
</dbReference>
<comment type="similarity">
    <text evidence="5">Belongs to the binding-protein-dependent transport system permease family.</text>
</comment>
<feature type="transmembrane region" description="Helical" evidence="5">
    <location>
        <begin position="29"/>
        <end position="51"/>
    </location>
</feature>
<feature type="transmembrane region" description="Helical" evidence="5">
    <location>
        <begin position="212"/>
        <end position="234"/>
    </location>
</feature>
<feature type="domain" description="ABC transmembrane type-1" evidence="6">
    <location>
        <begin position="73"/>
        <end position="267"/>
    </location>
</feature>
<gene>
    <name evidence="7" type="ORF">HK17_04095</name>
</gene>
<evidence type="ECO:0000256" key="5">
    <source>
        <dbReference type="RuleBase" id="RU363032"/>
    </source>
</evidence>
<protein>
    <submittedName>
        <fullName evidence="7">Sulfonate ABC transporter permease</fullName>
    </submittedName>
</protein>